<evidence type="ECO:0000256" key="1">
    <source>
        <dbReference type="SAM" id="SignalP"/>
    </source>
</evidence>
<dbReference type="EMBL" id="CAKAEH010001673">
    <property type="protein sequence ID" value="CAG9538564.1"/>
    <property type="molecule type" value="Genomic_DNA"/>
</dbReference>
<keyword evidence="3" id="KW-1185">Reference proteome</keyword>
<dbReference type="Proteomes" id="UP000746747">
    <property type="component" value="Unassembled WGS sequence"/>
</dbReference>
<protein>
    <submittedName>
        <fullName evidence="2">Uncharacterized protein</fullName>
    </submittedName>
</protein>
<name>A0A8J2M3D9_9BILA</name>
<comment type="caution">
    <text evidence="2">The sequence shown here is derived from an EMBL/GenBank/DDBJ whole genome shotgun (WGS) entry which is preliminary data.</text>
</comment>
<reference evidence="2" key="1">
    <citation type="submission" date="2021-09" db="EMBL/GenBank/DDBJ databases">
        <authorList>
            <consortium name="Pathogen Informatics"/>
        </authorList>
    </citation>
    <scope>NUCLEOTIDE SEQUENCE</scope>
</reference>
<feature type="chain" id="PRO_5035227494" evidence="1">
    <location>
        <begin position="21"/>
        <end position="105"/>
    </location>
</feature>
<dbReference type="AlphaFoldDB" id="A0A8J2M3D9"/>
<gene>
    <name evidence="2" type="ORF">CJOHNSTONI_LOCUS8260</name>
</gene>
<feature type="signal peptide" evidence="1">
    <location>
        <begin position="1"/>
        <end position="20"/>
    </location>
</feature>
<sequence>MQPHFLLILIAAVLITNLFAFTELGFDATTSGCSVEQNGKTVCQCCKIACWYDVANAATNNLGHKPGENGEQEALDTLHVIRLCIFLKCHNVCPKTPRGLFKLMN</sequence>
<organism evidence="2 3">
    <name type="scientific">Cercopithifilaria johnstoni</name>
    <dbReference type="NCBI Taxonomy" id="2874296"/>
    <lineage>
        <taxon>Eukaryota</taxon>
        <taxon>Metazoa</taxon>
        <taxon>Ecdysozoa</taxon>
        <taxon>Nematoda</taxon>
        <taxon>Chromadorea</taxon>
        <taxon>Rhabditida</taxon>
        <taxon>Spirurina</taxon>
        <taxon>Spiruromorpha</taxon>
        <taxon>Filarioidea</taxon>
        <taxon>Onchocercidae</taxon>
        <taxon>Cercopithifilaria</taxon>
    </lineage>
</organism>
<dbReference type="OrthoDB" id="5773246at2759"/>
<accession>A0A8J2M3D9</accession>
<evidence type="ECO:0000313" key="3">
    <source>
        <dbReference type="Proteomes" id="UP000746747"/>
    </source>
</evidence>
<evidence type="ECO:0000313" key="2">
    <source>
        <dbReference type="EMBL" id="CAG9538564.1"/>
    </source>
</evidence>
<keyword evidence="1" id="KW-0732">Signal</keyword>
<proteinExistence type="predicted"/>